<dbReference type="Proteomes" id="UP001233172">
    <property type="component" value="Unassembled WGS sequence"/>
</dbReference>
<comment type="caution">
    <text evidence="3">The sequence shown here is derived from an EMBL/GenBank/DDBJ whole genome shotgun (WGS) entry which is preliminary data.</text>
</comment>
<evidence type="ECO:0000313" key="4">
    <source>
        <dbReference type="Proteomes" id="UP001233172"/>
    </source>
</evidence>
<gene>
    <name evidence="3" type="ORF">Bpfe_031064</name>
</gene>
<dbReference type="Gene3D" id="6.20.330.10">
    <property type="match status" value="1"/>
</dbReference>
<sequence length="203" mass="21705">MIALHADKIIAGKYSLVGSIGAVMQPWQLDRAIGKLDVSQRVYASGKLKSFLNPYIPVTPEADAKAQHLVDQAGAAFLAEVKARRGSALKSGTERRNRGGLVRRRGQGPLVSSTRCLPSRPSLSPPGGFGPTTLVQRNRPCPSSLGWFRTLSMARSNVSLLPVLRFADLDPGLCDAVHPPGPSHCYRPRGCLGASSLPSAPFR</sequence>
<evidence type="ECO:0000313" key="3">
    <source>
        <dbReference type="EMBL" id="KAK0039477.1"/>
    </source>
</evidence>
<dbReference type="PANTHER" id="PTHR42987:SF4">
    <property type="entry name" value="PROTEASE SOHB-RELATED"/>
    <property type="match status" value="1"/>
</dbReference>
<dbReference type="GO" id="GO:0008233">
    <property type="term" value="F:peptidase activity"/>
    <property type="evidence" value="ECO:0007669"/>
    <property type="project" value="InterPro"/>
</dbReference>
<dbReference type="EMBL" id="JASAOG010000445">
    <property type="protein sequence ID" value="KAK0039477.1"/>
    <property type="molecule type" value="Genomic_DNA"/>
</dbReference>
<dbReference type="AlphaFoldDB" id="A0AAD8ANC4"/>
<dbReference type="PANTHER" id="PTHR42987">
    <property type="entry name" value="PEPTIDASE S49"/>
    <property type="match status" value="1"/>
</dbReference>
<keyword evidence="4" id="KW-1185">Reference proteome</keyword>
<feature type="domain" description="Peptidase S49" evidence="2">
    <location>
        <begin position="1"/>
        <end position="88"/>
    </location>
</feature>
<feature type="region of interest" description="Disordered" evidence="1">
    <location>
        <begin position="88"/>
        <end position="137"/>
    </location>
</feature>
<dbReference type="GO" id="GO:0006508">
    <property type="term" value="P:proteolysis"/>
    <property type="evidence" value="ECO:0007669"/>
    <property type="project" value="InterPro"/>
</dbReference>
<organism evidence="3 4">
    <name type="scientific">Biomphalaria pfeifferi</name>
    <name type="common">Bloodfluke planorb</name>
    <name type="synonym">Freshwater snail</name>
    <dbReference type="NCBI Taxonomy" id="112525"/>
    <lineage>
        <taxon>Eukaryota</taxon>
        <taxon>Metazoa</taxon>
        <taxon>Spiralia</taxon>
        <taxon>Lophotrochozoa</taxon>
        <taxon>Mollusca</taxon>
        <taxon>Gastropoda</taxon>
        <taxon>Heterobranchia</taxon>
        <taxon>Euthyneura</taxon>
        <taxon>Panpulmonata</taxon>
        <taxon>Hygrophila</taxon>
        <taxon>Lymnaeoidea</taxon>
        <taxon>Planorbidae</taxon>
        <taxon>Biomphalaria</taxon>
    </lineage>
</organism>
<dbReference type="InterPro" id="IPR002142">
    <property type="entry name" value="Peptidase_S49"/>
</dbReference>
<accession>A0AAD8ANC4</accession>
<dbReference type="Pfam" id="PF01343">
    <property type="entry name" value="Peptidase_S49"/>
    <property type="match status" value="1"/>
</dbReference>
<reference evidence="3" key="1">
    <citation type="journal article" date="2023" name="PLoS Negl. Trop. Dis.">
        <title>A genome sequence for Biomphalaria pfeifferi, the major vector snail for the human-infecting parasite Schistosoma mansoni.</title>
        <authorList>
            <person name="Bu L."/>
            <person name="Lu L."/>
            <person name="Laidemitt M.R."/>
            <person name="Zhang S.M."/>
            <person name="Mutuku M."/>
            <person name="Mkoji G."/>
            <person name="Steinauer M."/>
            <person name="Loker E.S."/>
        </authorList>
    </citation>
    <scope>NUCLEOTIDE SEQUENCE</scope>
    <source>
        <strain evidence="3">KasaAsao</strain>
    </source>
</reference>
<name>A0AAD8ANC4_BIOPF</name>
<evidence type="ECO:0000259" key="2">
    <source>
        <dbReference type="Pfam" id="PF01343"/>
    </source>
</evidence>
<protein>
    <submittedName>
        <fullName evidence="3">S49 family peptidase</fullName>
    </submittedName>
</protein>
<evidence type="ECO:0000256" key="1">
    <source>
        <dbReference type="SAM" id="MobiDB-lite"/>
    </source>
</evidence>
<feature type="compositionally biased region" description="Low complexity" evidence="1">
    <location>
        <begin position="112"/>
        <end position="134"/>
    </location>
</feature>
<proteinExistence type="predicted"/>
<reference evidence="3" key="2">
    <citation type="submission" date="2023-04" db="EMBL/GenBank/DDBJ databases">
        <authorList>
            <person name="Bu L."/>
            <person name="Lu L."/>
            <person name="Laidemitt M.R."/>
            <person name="Zhang S.M."/>
            <person name="Mutuku M."/>
            <person name="Mkoji G."/>
            <person name="Steinauer M."/>
            <person name="Loker E.S."/>
        </authorList>
    </citation>
    <scope>NUCLEOTIDE SEQUENCE</scope>
    <source>
        <strain evidence="3">KasaAsao</strain>
        <tissue evidence="3">Whole Snail</tissue>
    </source>
</reference>